<dbReference type="EMBL" id="CH473977">
    <property type="protein sequence ID" value="EDL98292.1"/>
    <property type="molecule type" value="Genomic_DNA"/>
</dbReference>
<evidence type="ECO:0000313" key="2">
    <source>
        <dbReference type="EMBL" id="EDL98292.1"/>
    </source>
</evidence>
<name>A6J7E2_RAT</name>
<feature type="region of interest" description="Disordered" evidence="1">
    <location>
        <begin position="1"/>
        <end position="24"/>
    </location>
</feature>
<evidence type="ECO:0000256" key="1">
    <source>
        <dbReference type="SAM" id="MobiDB-lite"/>
    </source>
</evidence>
<dbReference type="Proteomes" id="UP000234681">
    <property type="component" value="Chromosome 17"/>
</dbReference>
<sequence length="24" mass="2583">MAATGEVNNTTPQRLNISKSVIHT</sequence>
<reference evidence="3" key="1">
    <citation type="submission" date="2005-09" db="EMBL/GenBank/DDBJ databases">
        <authorList>
            <person name="Mural R.J."/>
            <person name="Li P.W."/>
            <person name="Adams M.D."/>
            <person name="Amanatides P.G."/>
            <person name="Baden-Tillson H."/>
            <person name="Barnstead M."/>
            <person name="Chin S.H."/>
            <person name="Dew I."/>
            <person name="Evans C.A."/>
            <person name="Ferriera S."/>
            <person name="Flanigan M."/>
            <person name="Fosler C."/>
            <person name="Glodek A."/>
            <person name="Gu Z."/>
            <person name="Holt R.A."/>
            <person name="Jennings D."/>
            <person name="Kraft C.L."/>
            <person name="Lu F."/>
            <person name="Nguyen T."/>
            <person name="Nusskern D.R."/>
            <person name="Pfannkoch C.M."/>
            <person name="Sitter C."/>
            <person name="Sutton G.G."/>
            <person name="Venter J.C."/>
            <person name="Wang Z."/>
            <person name="Woodage T."/>
            <person name="Zheng X.H."/>
            <person name="Zhong F."/>
        </authorList>
    </citation>
    <scope>NUCLEOTIDE SEQUENCE [LARGE SCALE GENOMIC DNA]</scope>
    <source>
        <strain>BN</strain>
        <strain evidence="3">Sprague-Dawley</strain>
    </source>
</reference>
<accession>A6J7E2</accession>
<proteinExistence type="predicted"/>
<dbReference type="AlphaFoldDB" id="A6J7E2"/>
<organism evidence="2 3">
    <name type="scientific">Rattus norvegicus</name>
    <name type="common">Rat</name>
    <dbReference type="NCBI Taxonomy" id="10116"/>
    <lineage>
        <taxon>Eukaryota</taxon>
        <taxon>Metazoa</taxon>
        <taxon>Chordata</taxon>
        <taxon>Craniata</taxon>
        <taxon>Vertebrata</taxon>
        <taxon>Euteleostomi</taxon>
        <taxon>Mammalia</taxon>
        <taxon>Eutheria</taxon>
        <taxon>Euarchontoglires</taxon>
        <taxon>Glires</taxon>
        <taxon>Rodentia</taxon>
        <taxon>Myomorpha</taxon>
        <taxon>Muroidea</taxon>
        <taxon>Muridae</taxon>
        <taxon>Murinae</taxon>
        <taxon>Rattus</taxon>
    </lineage>
</organism>
<gene>
    <name evidence="2" type="ORF">rCG_44056</name>
</gene>
<evidence type="ECO:0000313" key="3">
    <source>
        <dbReference type="Proteomes" id="UP000234681"/>
    </source>
</evidence>
<protein>
    <submittedName>
        <fullName evidence="2">RCG44056</fullName>
    </submittedName>
</protein>